<accession>A0A2P5HGP9</accession>
<dbReference type="AlphaFoldDB" id="A0A2P5HGP9"/>
<dbReference type="InParanoid" id="A0A2P5HGP9"/>
<dbReference type="EMBL" id="MAVT02002312">
    <property type="protein sequence ID" value="POS69421.1"/>
    <property type="molecule type" value="Genomic_DNA"/>
</dbReference>
<keyword evidence="3" id="KW-1185">Reference proteome</keyword>
<dbReference type="Proteomes" id="UP000094444">
    <property type="component" value="Unassembled WGS sequence"/>
</dbReference>
<evidence type="ECO:0000256" key="1">
    <source>
        <dbReference type="SAM" id="SignalP"/>
    </source>
</evidence>
<reference evidence="2" key="1">
    <citation type="submission" date="2017-09" db="EMBL/GenBank/DDBJ databases">
        <title>Polyketide synthases of a Diaporthe helianthi virulent isolate.</title>
        <authorList>
            <person name="Baroncelli R."/>
        </authorList>
    </citation>
    <scope>NUCLEOTIDE SEQUENCE [LARGE SCALE GENOMIC DNA]</scope>
    <source>
        <strain evidence="2">7/96</strain>
    </source>
</reference>
<organism evidence="2 3">
    <name type="scientific">Diaporthe helianthi</name>
    <dbReference type="NCBI Taxonomy" id="158607"/>
    <lineage>
        <taxon>Eukaryota</taxon>
        <taxon>Fungi</taxon>
        <taxon>Dikarya</taxon>
        <taxon>Ascomycota</taxon>
        <taxon>Pezizomycotina</taxon>
        <taxon>Sordariomycetes</taxon>
        <taxon>Sordariomycetidae</taxon>
        <taxon>Diaporthales</taxon>
        <taxon>Diaporthaceae</taxon>
        <taxon>Diaporthe</taxon>
    </lineage>
</organism>
<proteinExistence type="predicted"/>
<dbReference type="STRING" id="158607.A0A2P5HGP9"/>
<keyword evidence="1" id="KW-0732">Signal</keyword>
<evidence type="ECO:0000313" key="2">
    <source>
        <dbReference type="EMBL" id="POS69421.1"/>
    </source>
</evidence>
<evidence type="ECO:0008006" key="4">
    <source>
        <dbReference type="Google" id="ProtNLM"/>
    </source>
</evidence>
<dbReference type="OrthoDB" id="5237803at2759"/>
<feature type="signal peptide" evidence="1">
    <location>
        <begin position="1"/>
        <end position="27"/>
    </location>
</feature>
<gene>
    <name evidence="2" type="ORF">DHEL01_v212183</name>
</gene>
<evidence type="ECO:0000313" key="3">
    <source>
        <dbReference type="Proteomes" id="UP000094444"/>
    </source>
</evidence>
<name>A0A2P5HGP9_DIAHE</name>
<dbReference type="PANTHER" id="PTHR35605:SF1">
    <property type="entry name" value="ECP2 EFFECTOR PROTEIN DOMAIN-CONTAINING PROTEIN-RELATED"/>
    <property type="match status" value="1"/>
</dbReference>
<comment type="caution">
    <text evidence="2">The sequence shown here is derived from an EMBL/GenBank/DDBJ whole genome shotgun (WGS) entry which is preliminary data.</text>
</comment>
<sequence>MLQKTLTFTMAIAAMANFLLTIAFANAALTGDSPIPNGHVLSSRSLEGELVNMTTEITFPGPLGKVNVTGTAEQVIEYIKTEYSDYEWPKVEDSDANTSKVQAEDNTVYCSVGRQGSYPLATEAMSDLRQLGSYIFNVGGGPGTCVQVACKSDLDSGEHHLSTAIQFCNDDLLGASPSYNAVADLAQIVMDKCVEFGTPISWVRGQAFHATLPWNVIITAEDGC</sequence>
<feature type="chain" id="PRO_5015109916" description="Ecp2 effector protein domain-containing protein" evidence="1">
    <location>
        <begin position="28"/>
        <end position="224"/>
    </location>
</feature>
<dbReference type="PANTHER" id="PTHR35605">
    <property type="entry name" value="ECP2 EFFECTOR PROTEIN DOMAIN-CONTAINING PROTEIN-RELATED"/>
    <property type="match status" value="1"/>
</dbReference>
<protein>
    <recommendedName>
        <fullName evidence="4">Ecp2 effector protein domain-containing protein</fullName>
    </recommendedName>
</protein>